<organism evidence="2 3">
    <name type="scientific">Pseudocercospora eumusae</name>
    <dbReference type="NCBI Taxonomy" id="321146"/>
    <lineage>
        <taxon>Eukaryota</taxon>
        <taxon>Fungi</taxon>
        <taxon>Dikarya</taxon>
        <taxon>Ascomycota</taxon>
        <taxon>Pezizomycotina</taxon>
        <taxon>Dothideomycetes</taxon>
        <taxon>Dothideomycetidae</taxon>
        <taxon>Mycosphaerellales</taxon>
        <taxon>Mycosphaerellaceae</taxon>
        <taxon>Pseudocercospora</taxon>
    </lineage>
</organism>
<dbReference type="EMBL" id="LFZN01000030">
    <property type="protein sequence ID" value="KXT03444.1"/>
    <property type="molecule type" value="Genomic_DNA"/>
</dbReference>
<protein>
    <submittedName>
        <fullName evidence="2">Uncharacterized protein</fullName>
    </submittedName>
</protein>
<name>A0A139HLU5_9PEZI</name>
<accession>A0A139HLU5</accession>
<evidence type="ECO:0000313" key="3">
    <source>
        <dbReference type="Proteomes" id="UP000070133"/>
    </source>
</evidence>
<feature type="region of interest" description="Disordered" evidence="1">
    <location>
        <begin position="229"/>
        <end position="276"/>
    </location>
</feature>
<sequence>MTNQLQDPNPPHWDGQFIDGSLIANAQDTPRPARNNLALGHNRSIRALTTGTISSQDICGSLLASKIAPVLSNAYIRNTLNILRLAEGLPINIGNSATQRIRQAANAHGTSMPVTRPKAVEARMQPTSTCLVRRKDDVAYHLAFYQNFLYLTILILPAVVRDPLPVPANIGIQYIVAPAVPGPKFQVVLADSHGPQPKAASLGLQIIQVPINQLFAIAPTIQQNHAPTYPLSSASHLSAPPPTASSGSRARVQHAEDVKRRRQVENYDEEDGDIDTKRTRERQFYVYADPSPMGNVPGPFYALTPQHVQAGWECCE</sequence>
<proteinExistence type="predicted"/>
<comment type="caution">
    <text evidence="2">The sequence shown here is derived from an EMBL/GenBank/DDBJ whole genome shotgun (WGS) entry which is preliminary data.</text>
</comment>
<feature type="compositionally biased region" description="Basic and acidic residues" evidence="1">
    <location>
        <begin position="253"/>
        <end position="265"/>
    </location>
</feature>
<dbReference type="AlphaFoldDB" id="A0A139HLU5"/>
<keyword evidence="3" id="KW-1185">Reference proteome</keyword>
<dbReference type="Proteomes" id="UP000070133">
    <property type="component" value="Unassembled WGS sequence"/>
</dbReference>
<reference evidence="2 3" key="1">
    <citation type="submission" date="2015-07" db="EMBL/GenBank/DDBJ databases">
        <title>Comparative genomics of the Sigatoka disease complex on banana suggests a link between parallel evolutionary changes in Pseudocercospora fijiensis and Pseudocercospora eumusae and increased virulence on the banana host.</title>
        <authorList>
            <person name="Chang T.-C."/>
            <person name="Salvucci A."/>
            <person name="Crous P.W."/>
            <person name="Stergiopoulos I."/>
        </authorList>
    </citation>
    <scope>NUCLEOTIDE SEQUENCE [LARGE SCALE GENOMIC DNA]</scope>
    <source>
        <strain evidence="2 3">CBS 114824</strain>
    </source>
</reference>
<evidence type="ECO:0000313" key="2">
    <source>
        <dbReference type="EMBL" id="KXT03444.1"/>
    </source>
</evidence>
<evidence type="ECO:0000256" key="1">
    <source>
        <dbReference type="SAM" id="MobiDB-lite"/>
    </source>
</evidence>
<gene>
    <name evidence="2" type="ORF">AC578_1658</name>
</gene>